<feature type="transmembrane region" description="Helical" evidence="6">
    <location>
        <begin position="191"/>
        <end position="209"/>
    </location>
</feature>
<evidence type="ECO:0000256" key="1">
    <source>
        <dbReference type="ARBA" id="ARBA00004141"/>
    </source>
</evidence>
<keyword evidence="9" id="KW-1185">Reference proteome</keyword>
<sequence length="299" mass="32529">MFSSNTFLFLICTLVWGSTWIAVTYQVGEMHVMLSVALRFAIAALIIGGICVVKGITLRVDIRLHKWFFLAGILLYTLDYSFLYAAQAHMISALLAVLSSSVIYFNVVLRRLIMGVPMRLEVVLGATIGLIGIVLIFLPEFEAFSLQQGIIVGLLFATASFLSAALGNVVSEKILQGPVRVMQMNFWCMSYGVVITSCIAFLSGASVSLPSNTSYYASLLYLSVFGSVIAFGAYMRLLKQIGSDKSAYVVLVYPIVALAISTVFEGYQWTYLAVIGVFIVLIGNAIAMGKLNSLLSIKA</sequence>
<comment type="similarity">
    <text evidence="2">Belongs to the EamA transporter family.</text>
</comment>
<dbReference type="EMBL" id="JAVRHX010000004">
    <property type="protein sequence ID" value="MDT0595925.1"/>
    <property type="molecule type" value="Genomic_DNA"/>
</dbReference>
<evidence type="ECO:0000313" key="8">
    <source>
        <dbReference type="EMBL" id="MDT0595925.1"/>
    </source>
</evidence>
<evidence type="ECO:0000256" key="2">
    <source>
        <dbReference type="ARBA" id="ARBA00007362"/>
    </source>
</evidence>
<comment type="subcellular location">
    <subcellularLocation>
        <location evidence="1">Membrane</location>
        <topology evidence="1">Multi-pass membrane protein</topology>
    </subcellularLocation>
</comment>
<feature type="transmembrane region" description="Helical" evidence="6">
    <location>
        <begin position="150"/>
        <end position="170"/>
    </location>
</feature>
<name>A0ABU2ZU44_9ALTE</name>
<feature type="transmembrane region" description="Helical" evidence="6">
    <location>
        <begin position="270"/>
        <end position="289"/>
    </location>
</feature>
<accession>A0ABU2ZU44</accession>
<evidence type="ECO:0000256" key="5">
    <source>
        <dbReference type="ARBA" id="ARBA00023136"/>
    </source>
</evidence>
<feature type="transmembrane region" description="Helical" evidence="6">
    <location>
        <begin position="215"/>
        <end position="235"/>
    </location>
</feature>
<feature type="transmembrane region" description="Helical" evidence="6">
    <location>
        <begin position="247"/>
        <end position="264"/>
    </location>
</feature>
<dbReference type="InterPro" id="IPR037185">
    <property type="entry name" value="EmrE-like"/>
</dbReference>
<reference evidence="8 9" key="1">
    <citation type="submission" date="2023-09" db="EMBL/GenBank/DDBJ databases">
        <authorList>
            <person name="Rey-Velasco X."/>
        </authorList>
    </citation>
    <scope>NUCLEOTIDE SEQUENCE [LARGE SCALE GENOMIC DNA]</scope>
    <source>
        <strain evidence="8 9">P117</strain>
    </source>
</reference>
<dbReference type="PANTHER" id="PTHR32322">
    <property type="entry name" value="INNER MEMBRANE TRANSPORTER"/>
    <property type="match status" value="1"/>
</dbReference>
<evidence type="ECO:0000256" key="4">
    <source>
        <dbReference type="ARBA" id="ARBA00022989"/>
    </source>
</evidence>
<keyword evidence="3 6" id="KW-0812">Transmembrane</keyword>
<dbReference type="InterPro" id="IPR050638">
    <property type="entry name" value="AA-Vitamin_Transporters"/>
</dbReference>
<feature type="transmembrane region" description="Helical" evidence="6">
    <location>
        <begin position="67"/>
        <end position="85"/>
    </location>
</feature>
<dbReference type="Pfam" id="PF00892">
    <property type="entry name" value="EamA"/>
    <property type="match status" value="2"/>
</dbReference>
<feature type="transmembrane region" description="Helical" evidence="6">
    <location>
        <begin position="91"/>
        <end position="109"/>
    </location>
</feature>
<organism evidence="8 9">
    <name type="scientific">Glaciecola petra</name>
    <dbReference type="NCBI Taxonomy" id="3075602"/>
    <lineage>
        <taxon>Bacteria</taxon>
        <taxon>Pseudomonadati</taxon>
        <taxon>Pseudomonadota</taxon>
        <taxon>Gammaproteobacteria</taxon>
        <taxon>Alteromonadales</taxon>
        <taxon>Alteromonadaceae</taxon>
        <taxon>Glaciecola</taxon>
    </lineage>
</organism>
<keyword evidence="4 6" id="KW-1133">Transmembrane helix</keyword>
<feature type="transmembrane region" description="Helical" evidence="6">
    <location>
        <begin position="33"/>
        <end position="55"/>
    </location>
</feature>
<feature type="domain" description="EamA" evidence="7">
    <location>
        <begin position="7"/>
        <end position="137"/>
    </location>
</feature>
<dbReference type="SUPFAM" id="SSF103481">
    <property type="entry name" value="Multidrug resistance efflux transporter EmrE"/>
    <property type="match status" value="2"/>
</dbReference>
<dbReference type="PANTHER" id="PTHR32322:SF2">
    <property type="entry name" value="EAMA DOMAIN-CONTAINING PROTEIN"/>
    <property type="match status" value="1"/>
</dbReference>
<dbReference type="InterPro" id="IPR000620">
    <property type="entry name" value="EamA_dom"/>
</dbReference>
<feature type="transmembrane region" description="Helical" evidence="6">
    <location>
        <begin position="7"/>
        <end position="27"/>
    </location>
</feature>
<protein>
    <submittedName>
        <fullName evidence="8">EamA family transporter</fullName>
    </submittedName>
</protein>
<feature type="transmembrane region" description="Helical" evidence="6">
    <location>
        <begin position="121"/>
        <end position="138"/>
    </location>
</feature>
<evidence type="ECO:0000256" key="6">
    <source>
        <dbReference type="SAM" id="Phobius"/>
    </source>
</evidence>
<keyword evidence="5 6" id="KW-0472">Membrane</keyword>
<dbReference type="RefSeq" id="WP_311369443.1">
    <property type="nucleotide sequence ID" value="NZ_JAVRHX010000004.1"/>
</dbReference>
<proteinExistence type="inferred from homology"/>
<dbReference type="Proteomes" id="UP001253545">
    <property type="component" value="Unassembled WGS sequence"/>
</dbReference>
<comment type="caution">
    <text evidence="8">The sequence shown here is derived from an EMBL/GenBank/DDBJ whole genome shotgun (WGS) entry which is preliminary data.</text>
</comment>
<gene>
    <name evidence="8" type="ORF">RM552_13805</name>
</gene>
<evidence type="ECO:0000256" key="3">
    <source>
        <dbReference type="ARBA" id="ARBA00022692"/>
    </source>
</evidence>
<evidence type="ECO:0000313" key="9">
    <source>
        <dbReference type="Proteomes" id="UP001253545"/>
    </source>
</evidence>
<feature type="domain" description="EamA" evidence="7">
    <location>
        <begin position="153"/>
        <end position="286"/>
    </location>
</feature>
<evidence type="ECO:0000259" key="7">
    <source>
        <dbReference type="Pfam" id="PF00892"/>
    </source>
</evidence>